<feature type="chain" id="PRO_5045540869" description="Acyloxyacyl hydrolase" evidence="1">
    <location>
        <begin position="24"/>
        <end position="185"/>
    </location>
</feature>
<accession>A0ABX7C081</accession>
<name>A0ABX7C081_9HYPH</name>
<sequence length="185" mass="19396">MRSILSRLALVLALLLLAAPAQAQFNLLPEVRAGVGVRGIEAGGNLLDPNRIGDANVELLFAVPDLNAWTVIGELRPHLGATMSFRGQDSYGYAGLSWTFQAPVLPVFVEASAGGVVRSSMFSAPQNAPARNFGCGVGLRLAGSVGVNLPLATTLMATVEHLPDFGTCGVARANTNVGLRLGWRF</sequence>
<gene>
    <name evidence="2" type="ORF">JI749_03385</name>
</gene>
<dbReference type="RefSeq" id="WP_201659006.1">
    <property type="nucleotide sequence ID" value="NZ_CP068047.1"/>
</dbReference>
<evidence type="ECO:0000313" key="3">
    <source>
        <dbReference type="Proteomes" id="UP000595460"/>
    </source>
</evidence>
<proteinExistence type="predicted"/>
<reference evidence="2 3" key="1">
    <citation type="submission" date="2021-01" db="EMBL/GenBank/DDBJ databases">
        <title>Genome seq and assembly of Devosia sp. G19.</title>
        <authorList>
            <person name="Chhetri G."/>
        </authorList>
    </citation>
    <scope>NUCLEOTIDE SEQUENCE [LARGE SCALE GENOMIC DNA]</scope>
    <source>
        <strain evidence="2 3">G19</strain>
    </source>
</reference>
<evidence type="ECO:0000256" key="1">
    <source>
        <dbReference type="SAM" id="SignalP"/>
    </source>
</evidence>
<evidence type="ECO:0008006" key="4">
    <source>
        <dbReference type="Google" id="ProtNLM"/>
    </source>
</evidence>
<dbReference type="Proteomes" id="UP000595460">
    <property type="component" value="Chromosome"/>
</dbReference>
<protein>
    <recommendedName>
        <fullName evidence="4">Acyloxyacyl hydrolase</fullName>
    </recommendedName>
</protein>
<keyword evidence="3" id="KW-1185">Reference proteome</keyword>
<keyword evidence="1" id="KW-0732">Signal</keyword>
<feature type="signal peptide" evidence="1">
    <location>
        <begin position="1"/>
        <end position="23"/>
    </location>
</feature>
<organism evidence="2 3">
    <name type="scientific">Devosia oryziradicis</name>
    <dbReference type="NCBI Taxonomy" id="2801335"/>
    <lineage>
        <taxon>Bacteria</taxon>
        <taxon>Pseudomonadati</taxon>
        <taxon>Pseudomonadota</taxon>
        <taxon>Alphaproteobacteria</taxon>
        <taxon>Hyphomicrobiales</taxon>
        <taxon>Devosiaceae</taxon>
        <taxon>Devosia</taxon>
    </lineage>
</organism>
<dbReference type="EMBL" id="CP068047">
    <property type="protein sequence ID" value="QQR36689.1"/>
    <property type="molecule type" value="Genomic_DNA"/>
</dbReference>
<evidence type="ECO:0000313" key="2">
    <source>
        <dbReference type="EMBL" id="QQR36689.1"/>
    </source>
</evidence>